<feature type="transmembrane region" description="Helical" evidence="1">
    <location>
        <begin position="70"/>
        <end position="88"/>
    </location>
</feature>
<name>A0A3N4MTX3_9NEIS</name>
<dbReference type="Proteomes" id="UP000272412">
    <property type="component" value="Unassembled WGS sequence"/>
</dbReference>
<protein>
    <submittedName>
        <fullName evidence="2">Uncharacterized protein</fullName>
    </submittedName>
</protein>
<gene>
    <name evidence="2" type="ORF">EGK74_13460</name>
</gene>
<dbReference type="RefSeq" id="WP_123804739.1">
    <property type="nucleotide sequence ID" value="NZ_RPFL01000078.1"/>
</dbReference>
<keyword evidence="1" id="KW-0812">Transmembrane</keyword>
<proteinExistence type="predicted"/>
<evidence type="ECO:0000313" key="3">
    <source>
        <dbReference type="Proteomes" id="UP000272412"/>
    </source>
</evidence>
<evidence type="ECO:0000256" key="1">
    <source>
        <dbReference type="SAM" id="Phobius"/>
    </source>
</evidence>
<dbReference type="EMBL" id="RPFL01000078">
    <property type="protein sequence ID" value="RPD83120.1"/>
    <property type="molecule type" value="Genomic_DNA"/>
</dbReference>
<evidence type="ECO:0000313" key="2">
    <source>
        <dbReference type="EMBL" id="RPD83120.1"/>
    </source>
</evidence>
<reference evidence="2 3" key="1">
    <citation type="submission" date="2018-11" db="EMBL/GenBank/DDBJ databases">
        <title>Neisseria weixii sp. nov. isolated from the rectal contents of plateau pika (Ochotona cruzoniae).</title>
        <authorList>
            <person name="Zhang G."/>
        </authorList>
    </citation>
    <scope>NUCLEOTIDE SEQUENCE [LARGE SCALE GENOMIC DNA]</scope>
    <source>
        <strain evidence="2 3">10009</strain>
    </source>
</reference>
<keyword evidence="1" id="KW-1133">Transmembrane helix</keyword>
<comment type="caution">
    <text evidence="2">The sequence shown here is derived from an EMBL/GenBank/DDBJ whole genome shotgun (WGS) entry which is preliminary data.</text>
</comment>
<dbReference type="OrthoDB" id="8604011at2"/>
<accession>A0A3N4MTX3</accession>
<keyword evidence="3" id="KW-1185">Reference proteome</keyword>
<dbReference type="AlphaFoldDB" id="A0A3N4MTX3"/>
<keyword evidence="1" id="KW-0472">Membrane</keyword>
<sequence>MGYAVQGQCFEKEIDAQDLFFGGSVPVISADGRPMMFQRKPDGWYLQSEKVETHFPSCDPVQNFQDGAEIGFLILGMVVSTIILGRIARMFA</sequence>
<organism evidence="2 3">
    <name type="scientific">Neisseria weixii</name>
    <dbReference type="NCBI Taxonomy" id="1853276"/>
    <lineage>
        <taxon>Bacteria</taxon>
        <taxon>Pseudomonadati</taxon>
        <taxon>Pseudomonadota</taxon>
        <taxon>Betaproteobacteria</taxon>
        <taxon>Neisseriales</taxon>
        <taxon>Neisseriaceae</taxon>
        <taxon>Neisseria</taxon>
    </lineage>
</organism>